<evidence type="ECO:0000313" key="1">
    <source>
        <dbReference type="Proteomes" id="UP000887572"/>
    </source>
</evidence>
<reference evidence="2" key="1">
    <citation type="submission" date="2022-11" db="UniProtKB">
        <authorList>
            <consortium name="WormBaseParasite"/>
        </authorList>
    </citation>
    <scope>IDENTIFICATION</scope>
</reference>
<dbReference type="WBParaSite" id="Gr19_v10_g6598.t3">
    <property type="protein sequence ID" value="Gr19_v10_g6598.t3"/>
    <property type="gene ID" value="Gr19_v10_g6598"/>
</dbReference>
<dbReference type="Proteomes" id="UP000887572">
    <property type="component" value="Unplaced"/>
</dbReference>
<organism evidence="1 2">
    <name type="scientific">Globodera rostochiensis</name>
    <name type="common">Golden nematode worm</name>
    <name type="synonym">Heterodera rostochiensis</name>
    <dbReference type="NCBI Taxonomy" id="31243"/>
    <lineage>
        <taxon>Eukaryota</taxon>
        <taxon>Metazoa</taxon>
        <taxon>Ecdysozoa</taxon>
        <taxon>Nematoda</taxon>
        <taxon>Chromadorea</taxon>
        <taxon>Rhabditida</taxon>
        <taxon>Tylenchina</taxon>
        <taxon>Tylenchomorpha</taxon>
        <taxon>Tylenchoidea</taxon>
        <taxon>Heteroderidae</taxon>
        <taxon>Heteroderinae</taxon>
        <taxon>Globodera</taxon>
    </lineage>
</organism>
<protein>
    <submittedName>
        <fullName evidence="2">Uncharacterized protein</fullName>
    </submittedName>
</protein>
<evidence type="ECO:0000313" key="2">
    <source>
        <dbReference type="WBParaSite" id="Gr19_v10_g6598.t3"/>
    </source>
</evidence>
<dbReference type="AlphaFoldDB" id="A0A914I1E0"/>
<proteinExistence type="predicted"/>
<name>A0A914I1E0_GLORO</name>
<sequence>MTLGLFASGLFDSRQRRTIRQRIFRQPFKHANDNDDDYWISTQLDKRNRMNFFRWVPGIVLGLWYCFCDMFNGCKKESVVGYNKSG</sequence>
<keyword evidence="1" id="KW-1185">Reference proteome</keyword>
<accession>A0A914I1E0</accession>